<name>A0AAV1HF21_XYRNO</name>
<evidence type="ECO:0000256" key="1">
    <source>
        <dbReference type="SAM" id="MobiDB-lite"/>
    </source>
</evidence>
<accession>A0AAV1HF21</accession>
<dbReference type="Proteomes" id="UP001178508">
    <property type="component" value="Chromosome 21"/>
</dbReference>
<feature type="region of interest" description="Disordered" evidence="1">
    <location>
        <begin position="32"/>
        <end position="53"/>
    </location>
</feature>
<dbReference type="AlphaFoldDB" id="A0AAV1HF21"/>
<feature type="non-terminal residue" evidence="2">
    <location>
        <position position="73"/>
    </location>
</feature>
<gene>
    <name evidence="2" type="ORF">XNOV1_A021404</name>
</gene>
<feature type="compositionally biased region" description="Basic and acidic residues" evidence="1">
    <location>
        <begin position="41"/>
        <end position="50"/>
    </location>
</feature>
<protein>
    <submittedName>
        <fullName evidence="2">Uncharacterized protein LOC127140878 isoform X4</fullName>
    </submittedName>
</protein>
<evidence type="ECO:0000313" key="3">
    <source>
        <dbReference type="Proteomes" id="UP001178508"/>
    </source>
</evidence>
<dbReference type="EMBL" id="OY660884">
    <property type="protein sequence ID" value="CAJ1084180.1"/>
    <property type="molecule type" value="Genomic_DNA"/>
</dbReference>
<proteinExistence type="predicted"/>
<reference evidence="2" key="1">
    <citation type="submission" date="2023-08" db="EMBL/GenBank/DDBJ databases">
        <authorList>
            <person name="Alioto T."/>
            <person name="Alioto T."/>
            <person name="Gomez Garrido J."/>
        </authorList>
    </citation>
    <scope>NUCLEOTIDE SEQUENCE</scope>
</reference>
<evidence type="ECO:0000313" key="2">
    <source>
        <dbReference type="EMBL" id="CAJ1084180.1"/>
    </source>
</evidence>
<keyword evidence="3" id="KW-1185">Reference proteome</keyword>
<feature type="non-terminal residue" evidence="2">
    <location>
        <position position="1"/>
    </location>
</feature>
<organism evidence="2 3">
    <name type="scientific">Xyrichtys novacula</name>
    <name type="common">Pearly razorfish</name>
    <name type="synonym">Hemipteronotus novacula</name>
    <dbReference type="NCBI Taxonomy" id="13765"/>
    <lineage>
        <taxon>Eukaryota</taxon>
        <taxon>Metazoa</taxon>
        <taxon>Chordata</taxon>
        <taxon>Craniata</taxon>
        <taxon>Vertebrata</taxon>
        <taxon>Euteleostomi</taxon>
        <taxon>Actinopterygii</taxon>
        <taxon>Neopterygii</taxon>
        <taxon>Teleostei</taxon>
        <taxon>Neoteleostei</taxon>
        <taxon>Acanthomorphata</taxon>
        <taxon>Eupercaria</taxon>
        <taxon>Labriformes</taxon>
        <taxon>Labridae</taxon>
        <taxon>Xyrichtys</taxon>
    </lineage>
</organism>
<sequence length="73" mass="8654">LLQENMVSFVKEQLKDIQRALSPDELACLVSLREDEDEEQRDISEDHCELPEENEDLKRFNMMKRGNRDNMGE</sequence>